<proteinExistence type="predicted"/>
<dbReference type="InterPro" id="IPR013830">
    <property type="entry name" value="SGNH_hydro"/>
</dbReference>
<evidence type="ECO:0000313" key="6">
    <source>
        <dbReference type="Proteomes" id="UP000501705"/>
    </source>
</evidence>
<feature type="disulfide bond" evidence="2">
    <location>
        <begin position="120"/>
        <end position="147"/>
    </location>
</feature>
<keyword evidence="2" id="KW-1015">Disulfide bond</keyword>
<organism evidence="5 6">
    <name type="scientific">Nocardia brasiliensis</name>
    <dbReference type="NCBI Taxonomy" id="37326"/>
    <lineage>
        <taxon>Bacteria</taxon>
        <taxon>Bacillati</taxon>
        <taxon>Actinomycetota</taxon>
        <taxon>Actinomycetes</taxon>
        <taxon>Mycobacteriales</taxon>
        <taxon>Nocardiaceae</taxon>
        <taxon>Nocardia</taxon>
    </lineage>
</organism>
<evidence type="ECO:0000256" key="3">
    <source>
        <dbReference type="SAM" id="MobiDB-lite"/>
    </source>
</evidence>
<evidence type="ECO:0000313" key="5">
    <source>
        <dbReference type="EMBL" id="QIS05531.1"/>
    </source>
</evidence>
<dbReference type="PANTHER" id="PTHR37981:SF1">
    <property type="entry name" value="SGNH HYDROLASE-TYPE ESTERASE DOMAIN-CONTAINING PROTEIN"/>
    <property type="match status" value="1"/>
</dbReference>
<feature type="active site" evidence="1">
    <location>
        <position position="344"/>
    </location>
</feature>
<feature type="disulfide bond" evidence="2">
    <location>
        <begin position="271"/>
        <end position="322"/>
    </location>
</feature>
<feature type="active site" description="Nucleophile" evidence="1">
    <location>
        <position position="99"/>
    </location>
</feature>
<feature type="region of interest" description="Disordered" evidence="3">
    <location>
        <begin position="1"/>
        <end position="49"/>
    </location>
</feature>
<dbReference type="Gene3D" id="3.40.50.1110">
    <property type="entry name" value="SGNH hydrolase"/>
    <property type="match status" value="1"/>
</dbReference>
<reference evidence="5 6" key="1">
    <citation type="journal article" date="2019" name="ACS Chem. Biol.">
        <title>Identification and Mobilization of a Cryptic Antibiotic Biosynthesis Gene Locus from a Human-Pathogenic Nocardia Isolate.</title>
        <authorList>
            <person name="Herisse M."/>
            <person name="Ishida K."/>
            <person name="Porter J.L."/>
            <person name="Howden B."/>
            <person name="Hertweck C."/>
            <person name="Stinear T.P."/>
            <person name="Pidot S.J."/>
        </authorList>
    </citation>
    <scope>NUCLEOTIDE SEQUENCE [LARGE SCALE GENOMIC DNA]</scope>
    <source>
        <strain evidence="5 6">AUSMDU00024985</strain>
    </source>
</reference>
<gene>
    <name evidence="5" type="ORF">F5X71_27325</name>
</gene>
<dbReference type="AlphaFoldDB" id="A0A6G9XX21"/>
<dbReference type="CDD" id="cd01823">
    <property type="entry name" value="SEST_like"/>
    <property type="match status" value="1"/>
</dbReference>
<dbReference type="SUPFAM" id="SSF52266">
    <property type="entry name" value="SGNH hydrolase"/>
    <property type="match status" value="1"/>
</dbReference>
<feature type="compositionally biased region" description="Basic and acidic residues" evidence="3">
    <location>
        <begin position="10"/>
        <end position="26"/>
    </location>
</feature>
<feature type="domain" description="SGNH hydrolase-type esterase" evidence="4">
    <location>
        <begin position="95"/>
        <end position="349"/>
    </location>
</feature>
<accession>A0A6G9XX21</accession>
<evidence type="ECO:0000256" key="1">
    <source>
        <dbReference type="PIRSR" id="PIRSR637460-1"/>
    </source>
</evidence>
<name>A0A6G9XX21_NOCBR</name>
<protein>
    <recommendedName>
        <fullName evidence="4">SGNH hydrolase-type esterase domain-containing protein</fullName>
    </recommendedName>
</protein>
<dbReference type="Pfam" id="PF13472">
    <property type="entry name" value="Lipase_GDSL_2"/>
    <property type="match status" value="1"/>
</dbReference>
<dbReference type="PANTHER" id="PTHR37981">
    <property type="entry name" value="LIPASE 2"/>
    <property type="match status" value="1"/>
</dbReference>
<evidence type="ECO:0000256" key="2">
    <source>
        <dbReference type="PIRSR" id="PIRSR637460-2"/>
    </source>
</evidence>
<evidence type="ECO:0000259" key="4">
    <source>
        <dbReference type="Pfam" id="PF13472"/>
    </source>
</evidence>
<sequence>MGSHRRCARHAHEGERALALAGRERPAVCQRRPRQGSGPPTPKRTEHPRREIRIVKTSTSIRLLAAASLCAASALLGTAAPAAADESADGKSFVAIGDSYTTNGNIIYSLGFGYGGDKSCQRSDTSWPKQLAAQMNLAADDLEDVSCLGASLATPPHYTATHMAKLAASAGAFGSKTRLVTIQLGQNDIWNSANRQRALDAEVTCLPNFIQGCGPDAGLDGRAPDARGVNAEQYVAWIKPVVDYVRYYAPNAQIVFVGYPTIGERGNPQWCWETPVGRMSQPRAGAMTEFLDKVDDAQRGAAAALNVGFYDTRAATAGHGSCAADSWINGYFNPTGEFLGIPFHPTQHGDTVTATGIKEQFGL</sequence>
<dbReference type="InterPro" id="IPR037460">
    <property type="entry name" value="SEST-like"/>
</dbReference>
<dbReference type="EMBL" id="CP046171">
    <property type="protein sequence ID" value="QIS05531.1"/>
    <property type="molecule type" value="Genomic_DNA"/>
</dbReference>
<dbReference type="Proteomes" id="UP000501705">
    <property type="component" value="Chromosome"/>
</dbReference>
<dbReference type="InterPro" id="IPR036514">
    <property type="entry name" value="SGNH_hydro_sf"/>
</dbReference>
<dbReference type="GO" id="GO:0006629">
    <property type="term" value="P:lipid metabolic process"/>
    <property type="evidence" value="ECO:0007669"/>
    <property type="project" value="TreeGrafter"/>
</dbReference>
<dbReference type="GO" id="GO:0016788">
    <property type="term" value="F:hydrolase activity, acting on ester bonds"/>
    <property type="evidence" value="ECO:0007669"/>
    <property type="project" value="InterPro"/>
</dbReference>